<dbReference type="AlphaFoldDB" id="A0A8E2AUY5"/>
<gene>
    <name evidence="5" type="ORF">OBBRIDRAFT_812350</name>
</gene>
<dbReference type="InterPro" id="IPR030381">
    <property type="entry name" value="G_DYNAMIN_dom"/>
</dbReference>
<dbReference type="PRINTS" id="PR00195">
    <property type="entry name" value="DYNAMIN"/>
</dbReference>
<protein>
    <submittedName>
        <fullName evidence="5">Uncharacterized protein</fullName>
    </submittedName>
</protein>
<dbReference type="CDD" id="cd08771">
    <property type="entry name" value="DLP_1"/>
    <property type="match status" value="1"/>
</dbReference>
<dbReference type="Pfam" id="PF00350">
    <property type="entry name" value="Dynamin_N"/>
    <property type="match status" value="1"/>
</dbReference>
<dbReference type="Proteomes" id="UP000250043">
    <property type="component" value="Unassembled WGS sequence"/>
</dbReference>
<dbReference type="SUPFAM" id="SSF52540">
    <property type="entry name" value="P-loop containing nucleoside triphosphate hydrolases"/>
    <property type="match status" value="1"/>
</dbReference>
<dbReference type="InterPro" id="IPR027417">
    <property type="entry name" value="P-loop_NTPase"/>
</dbReference>
<dbReference type="GO" id="GO:0005525">
    <property type="term" value="F:GTP binding"/>
    <property type="evidence" value="ECO:0007669"/>
    <property type="project" value="InterPro"/>
</dbReference>
<dbReference type="Gene3D" id="3.40.50.300">
    <property type="entry name" value="P-loop containing nucleotide triphosphate hydrolases"/>
    <property type="match status" value="1"/>
</dbReference>
<dbReference type="InterPro" id="IPR003130">
    <property type="entry name" value="GED"/>
</dbReference>
<dbReference type="InterPro" id="IPR020850">
    <property type="entry name" value="GED_dom"/>
</dbReference>
<dbReference type="Gene3D" id="1.20.120.1240">
    <property type="entry name" value="Dynamin, middle domain"/>
    <property type="match status" value="1"/>
</dbReference>
<name>A0A8E2AUY5_9APHY</name>
<dbReference type="PANTHER" id="PTHR11566">
    <property type="entry name" value="DYNAMIN"/>
    <property type="match status" value="1"/>
</dbReference>
<evidence type="ECO:0000256" key="1">
    <source>
        <dbReference type="ARBA" id="ARBA00022741"/>
    </source>
</evidence>
<proteinExistence type="predicted"/>
<dbReference type="SMART" id="SM00053">
    <property type="entry name" value="DYNc"/>
    <property type="match status" value="1"/>
</dbReference>
<evidence type="ECO:0000256" key="2">
    <source>
        <dbReference type="ARBA" id="ARBA00023134"/>
    </source>
</evidence>
<evidence type="ECO:0000313" key="6">
    <source>
        <dbReference type="Proteomes" id="UP000250043"/>
    </source>
</evidence>
<dbReference type="Pfam" id="PF01031">
    <property type="entry name" value="Dynamin_M"/>
    <property type="match status" value="1"/>
</dbReference>
<evidence type="ECO:0000259" key="4">
    <source>
        <dbReference type="PROSITE" id="PS51718"/>
    </source>
</evidence>
<dbReference type="Pfam" id="PF02212">
    <property type="entry name" value="GED"/>
    <property type="match status" value="1"/>
</dbReference>
<dbReference type="GO" id="GO:0005886">
    <property type="term" value="C:plasma membrane"/>
    <property type="evidence" value="ECO:0007669"/>
    <property type="project" value="TreeGrafter"/>
</dbReference>
<dbReference type="PROSITE" id="PS51718">
    <property type="entry name" value="G_DYNAMIN_2"/>
    <property type="match status" value="1"/>
</dbReference>
<dbReference type="GO" id="GO:0005874">
    <property type="term" value="C:microtubule"/>
    <property type="evidence" value="ECO:0007669"/>
    <property type="project" value="TreeGrafter"/>
</dbReference>
<sequence length="746" mass="84185">MVAAITPHQGTGLSNTRYSSARRKVLDLINRLVNTGVSLDIDIPMIAVIGNQSAGKSSLIEAISGIRLPRASGTCTRVPTECRLSYSTDSWQCIIRLRFETDAQGGTLEEVRNITFGEIIYDKEEVEERIRRAQRAILNPSTAWRHFLEDDDEDVPNPELRFSLNCVSLQISGPDVADLSFVDLPGLIASVSSEGKESDIELVKNLVSSYISKESCIILLTVACETDFENQAAHHLAKKHDPEGKRTIGVLTKPDRIPAGEEGGWLRFIRNEKEPLVNGWYSVKQPNSQALAAGISWADARAAEREFFSTTAPWSGLSFEFEQHLGTARLTERLSTILSALIAKRLPEIRDELQTLMLTTDGLLAQLPKAPSDDAFGEVSDSLTSFARKFSKFLEGTPGADGLVQRIRHAHEQFKKSVHSTAPDFRPHERGQVVEAQSKGDASLDFLTFMSKEEKEAMPKDDQRAVFIEDVMERAKNAVTRELPGYYPFEVTQYYISEVVSQWRTPAYNLFDVILDILLSKTKELVAGHFAQFPRLQQQILVVVTEYISKRSEETLARIDWHLKAEKHPLTLNDHYYMDYRAKYLAHYKAQRPQHSNTSLNSALRSYSQSSYSTEHQAIGRIISGFGELNIYGIDPVDLAKVLPSDPYEAAIEIMASVRAYFQVAYKRFIDNIPIAIDQDLVLGLDDNHALERELRKGLGLNSPDGYQNCEEFLREPEDVSVRRDELRRKKERLARAKRELMEVYL</sequence>
<dbReference type="GO" id="GO:0031623">
    <property type="term" value="P:receptor internalization"/>
    <property type="evidence" value="ECO:0007669"/>
    <property type="project" value="TreeGrafter"/>
</dbReference>
<evidence type="ECO:0000313" key="5">
    <source>
        <dbReference type="EMBL" id="OCH91056.1"/>
    </source>
</evidence>
<feature type="domain" description="GED" evidence="3">
    <location>
        <begin position="651"/>
        <end position="746"/>
    </location>
</feature>
<dbReference type="InterPro" id="IPR001401">
    <property type="entry name" value="Dynamin_GTPase"/>
</dbReference>
<dbReference type="InterPro" id="IPR022812">
    <property type="entry name" value="Dynamin"/>
</dbReference>
<dbReference type="GO" id="GO:0003924">
    <property type="term" value="F:GTPase activity"/>
    <property type="evidence" value="ECO:0007669"/>
    <property type="project" value="InterPro"/>
</dbReference>
<dbReference type="GO" id="GO:0005737">
    <property type="term" value="C:cytoplasm"/>
    <property type="evidence" value="ECO:0007669"/>
    <property type="project" value="TreeGrafter"/>
</dbReference>
<dbReference type="EMBL" id="KV722392">
    <property type="protein sequence ID" value="OCH91056.1"/>
    <property type="molecule type" value="Genomic_DNA"/>
</dbReference>
<dbReference type="InterPro" id="IPR045063">
    <property type="entry name" value="Dynamin_N"/>
</dbReference>
<dbReference type="PROSITE" id="PS51388">
    <property type="entry name" value="GED"/>
    <property type="match status" value="1"/>
</dbReference>
<organism evidence="5 6">
    <name type="scientific">Obba rivulosa</name>
    <dbReference type="NCBI Taxonomy" id="1052685"/>
    <lineage>
        <taxon>Eukaryota</taxon>
        <taxon>Fungi</taxon>
        <taxon>Dikarya</taxon>
        <taxon>Basidiomycota</taxon>
        <taxon>Agaricomycotina</taxon>
        <taxon>Agaricomycetes</taxon>
        <taxon>Polyporales</taxon>
        <taxon>Gelatoporiaceae</taxon>
        <taxon>Obba</taxon>
    </lineage>
</organism>
<dbReference type="GO" id="GO:0008017">
    <property type="term" value="F:microtubule binding"/>
    <property type="evidence" value="ECO:0007669"/>
    <property type="project" value="TreeGrafter"/>
</dbReference>
<keyword evidence="1" id="KW-0547">Nucleotide-binding</keyword>
<keyword evidence="2" id="KW-0342">GTP-binding</keyword>
<reference evidence="5 6" key="1">
    <citation type="submission" date="2016-07" db="EMBL/GenBank/DDBJ databases">
        <title>Draft genome of the white-rot fungus Obba rivulosa 3A-2.</title>
        <authorList>
            <consortium name="DOE Joint Genome Institute"/>
            <person name="Miettinen O."/>
            <person name="Riley R."/>
            <person name="Acob R."/>
            <person name="Barry K."/>
            <person name="Cullen D."/>
            <person name="De Vries R."/>
            <person name="Hainaut M."/>
            <person name="Hatakka A."/>
            <person name="Henrissat B."/>
            <person name="Hilden K."/>
            <person name="Kuo R."/>
            <person name="Labutti K."/>
            <person name="Lipzen A."/>
            <person name="Makela M.R."/>
            <person name="Sandor L."/>
            <person name="Spatafora J.W."/>
            <person name="Grigoriev I.V."/>
            <person name="Hibbett D.S."/>
        </authorList>
    </citation>
    <scope>NUCLEOTIDE SEQUENCE [LARGE SCALE GENOMIC DNA]</scope>
    <source>
        <strain evidence="5 6">3A-2</strain>
    </source>
</reference>
<evidence type="ECO:0000259" key="3">
    <source>
        <dbReference type="PROSITE" id="PS51388"/>
    </source>
</evidence>
<feature type="domain" description="Dynamin-type G" evidence="4">
    <location>
        <begin position="40"/>
        <end position="347"/>
    </location>
</feature>
<keyword evidence="6" id="KW-1185">Reference proteome</keyword>
<dbReference type="OrthoDB" id="5061070at2759"/>
<accession>A0A8E2AUY5</accession>
<dbReference type="InterPro" id="IPR000375">
    <property type="entry name" value="Dynamin_stalk"/>
</dbReference>
<dbReference type="PANTHER" id="PTHR11566:SF131">
    <property type="entry name" value="GTPASE, PUTATIVE (AFU_ORTHOLOGUE AFUA_6G07630)-RELATED"/>
    <property type="match status" value="1"/>
</dbReference>